<dbReference type="Proteomes" id="UP000193685">
    <property type="component" value="Unassembled WGS sequence"/>
</dbReference>
<dbReference type="GO" id="GO:0005634">
    <property type="term" value="C:nucleus"/>
    <property type="evidence" value="ECO:0007669"/>
    <property type="project" value="TreeGrafter"/>
</dbReference>
<dbReference type="STRING" id="56484.A0A1Y2FM28"/>
<dbReference type="SUPFAM" id="SSF54928">
    <property type="entry name" value="RNA-binding domain, RBD"/>
    <property type="match status" value="1"/>
</dbReference>
<dbReference type="InterPro" id="IPR025715">
    <property type="entry name" value="FoP_C"/>
</dbReference>
<reference evidence="5 6" key="1">
    <citation type="submission" date="2016-07" db="EMBL/GenBank/DDBJ databases">
        <title>Pervasive Adenine N6-methylation of Active Genes in Fungi.</title>
        <authorList>
            <consortium name="DOE Joint Genome Institute"/>
            <person name="Mondo S.J."/>
            <person name="Dannebaum R.O."/>
            <person name="Kuo R.C."/>
            <person name="Labutti K."/>
            <person name="Haridas S."/>
            <person name="Kuo A."/>
            <person name="Salamov A."/>
            <person name="Ahrendt S.R."/>
            <person name="Lipzen A."/>
            <person name="Sullivan W."/>
            <person name="Andreopoulos W.B."/>
            <person name="Clum A."/>
            <person name="Lindquist E."/>
            <person name="Daum C."/>
            <person name="Ramamoorthy G.K."/>
            <person name="Gryganskyi A."/>
            <person name="Culley D."/>
            <person name="Magnuson J.K."/>
            <person name="James T.Y."/>
            <person name="O'Malley M.A."/>
            <person name="Stajich J.E."/>
            <person name="Spatafora J.W."/>
            <person name="Visel A."/>
            <person name="Grigoriev I.V."/>
        </authorList>
    </citation>
    <scope>NUCLEOTIDE SEQUENCE [LARGE SCALE GENOMIC DNA]</scope>
    <source>
        <strain evidence="5 6">12-1054</strain>
    </source>
</reference>
<evidence type="ECO:0000259" key="4">
    <source>
        <dbReference type="PROSITE" id="PS50102"/>
    </source>
</evidence>
<dbReference type="GO" id="GO:0003729">
    <property type="term" value="F:mRNA binding"/>
    <property type="evidence" value="ECO:0007669"/>
    <property type="project" value="TreeGrafter"/>
</dbReference>
<protein>
    <recommendedName>
        <fullName evidence="4">RRM domain-containing protein</fullName>
    </recommendedName>
</protein>
<accession>A0A1Y2FM28</accession>
<feature type="compositionally biased region" description="Low complexity" evidence="3">
    <location>
        <begin position="284"/>
        <end position="294"/>
    </location>
</feature>
<dbReference type="EMBL" id="MCFI01000005">
    <property type="protein sequence ID" value="ORY85031.1"/>
    <property type="molecule type" value="Genomic_DNA"/>
</dbReference>
<dbReference type="InterPro" id="IPR035979">
    <property type="entry name" value="RBD_domain_sf"/>
</dbReference>
<feature type="domain" description="RRM" evidence="4">
    <location>
        <begin position="108"/>
        <end position="185"/>
    </location>
</feature>
<gene>
    <name evidence="5" type="ORF">BCR37DRAFT_378010</name>
</gene>
<feature type="compositionally biased region" description="Gly residues" evidence="3">
    <location>
        <begin position="42"/>
        <end position="52"/>
    </location>
</feature>
<evidence type="ECO:0000256" key="1">
    <source>
        <dbReference type="ARBA" id="ARBA00022884"/>
    </source>
</evidence>
<dbReference type="PANTHER" id="PTHR19965">
    <property type="entry name" value="RNA AND EXPORT FACTOR BINDING PROTEIN"/>
    <property type="match status" value="1"/>
</dbReference>
<dbReference type="PROSITE" id="PS50102">
    <property type="entry name" value="RRM"/>
    <property type="match status" value="1"/>
</dbReference>
<dbReference type="OMA" id="RNDYPRD"/>
<keyword evidence="1 2" id="KW-0694">RNA-binding</keyword>
<dbReference type="AlphaFoldDB" id="A0A1Y2FM28"/>
<dbReference type="Pfam" id="PF13865">
    <property type="entry name" value="FoP_duplication"/>
    <property type="match status" value="1"/>
</dbReference>
<organism evidence="5 6">
    <name type="scientific">Protomyces lactucae-debilis</name>
    <dbReference type="NCBI Taxonomy" id="2754530"/>
    <lineage>
        <taxon>Eukaryota</taxon>
        <taxon>Fungi</taxon>
        <taxon>Dikarya</taxon>
        <taxon>Ascomycota</taxon>
        <taxon>Taphrinomycotina</taxon>
        <taxon>Taphrinomycetes</taxon>
        <taxon>Taphrinales</taxon>
        <taxon>Protomycetaceae</taxon>
        <taxon>Protomyces</taxon>
    </lineage>
</organism>
<dbReference type="RefSeq" id="XP_040726814.1">
    <property type="nucleotide sequence ID" value="XM_040868951.1"/>
</dbReference>
<comment type="caution">
    <text evidence="5">The sequence shown here is derived from an EMBL/GenBank/DDBJ whole genome shotgun (WGS) entry which is preliminary data.</text>
</comment>
<dbReference type="Pfam" id="PF00076">
    <property type="entry name" value="RRM_1"/>
    <property type="match status" value="1"/>
</dbReference>
<name>A0A1Y2FM28_PROLT</name>
<dbReference type="SMART" id="SM00360">
    <property type="entry name" value="RRM"/>
    <property type="match status" value="1"/>
</dbReference>
<feature type="compositionally biased region" description="Basic and acidic residues" evidence="3">
    <location>
        <begin position="215"/>
        <end position="236"/>
    </location>
</feature>
<dbReference type="InterPro" id="IPR012677">
    <property type="entry name" value="Nucleotide-bd_a/b_plait_sf"/>
</dbReference>
<dbReference type="SMART" id="SM01218">
    <property type="entry name" value="FoP_duplication"/>
    <property type="match status" value="1"/>
</dbReference>
<dbReference type="InterPro" id="IPR051229">
    <property type="entry name" value="ALYREF_mRNA_export"/>
</dbReference>
<dbReference type="OrthoDB" id="5382468at2759"/>
<feature type="compositionally biased region" description="Basic and acidic residues" evidence="3">
    <location>
        <begin position="194"/>
        <end position="207"/>
    </location>
</feature>
<keyword evidence="6" id="KW-1185">Reference proteome</keyword>
<evidence type="ECO:0000256" key="3">
    <source>
        <dbReference type="SAM" id="MobiDB-lite"/>
    </source>
</evidence>
<evidence type="ECO:0000256" key="2">
    <source>
        <dbReference type="PROSITE-ProRule" id="PRU00176"/>
    </source>
</evidence>
<feature type="compositionally biased region" description="Basic and acidic residues" evidence="3">
    <location>
        <begin position="86"/>
        <end position="104"/>
    </location>
</feature>
<proteinExistence type="predicted"/>
<evidence type="ECO:0000313" key="5">
    <source>
        <dbReference type="EMBL" id="ORY85031.1"/>
    </source>
</evidence>
<dbReference type="GO" id="GO:0006406">
    <property type="term" value="P:mRNA export from nucleus"/>
    <property type="evidence" value="ECO:0007669"/>
    <property type="project" value="TreeGrafter"/>
</dbReference>
<dbReference type="Gene3D" id="3.30.70.330">
    <property type="match status" value="1"/>
</dbReference>
<sequence>MSAALEKSLDEIIGENPKQHGSNRRNGGSGGPARRRETGGPRRSGGGSGGGGGRDRNPGRIASTPYSRDSGPRRRSRSRSGSPQRWQHDRADSGRRGVSRDRGGRGGGTIVVTNLQYEIDESQVEHIFDAVGRITRVNLVSDRAGRSTGKCYVDYERRNDALEAVRQFDTRLCGGQRLQVELITLPQKNNDLGSRLRFDSDNYERPGRGQSGRGGDSRQGGERGGRGDRRGGRKDAAAAGAGGSGKRVRRGPATAEQLDAELDAYLNAKTPSHSEGVAGGDAPAGGDADGMQVD</sequence>
<evidence type="ECO:0000313" key="6">
    <source>
        <dbReference type="Proteomes" id="UP000193685"/>
    </source>
</evidence>
<dbReference type="PANTHER" id="PTHR19965:SF82">
    <property type="entry name" value="THO COMPLEX SUBUNIT 4"/>
    <property type="match status" value="1"/>
</dbReference>
<dbReference type="InterPro" id="IPR000504">
    <property type="entry name" value="RRM_dom"/>
</dbReference>
<feature type="region of interest" description="Disordered" evidence="3">
    <location>
        <begin position="1"/>
        <end position="108"/>
    </location>
</feature>
<feature type="region of interest" description="Disordered" evidence="3">
    <location>
        <begin position="191"/>
        <end position="294"/>
    </location>
</feature>
<dbReference type="GeneID" id="63785550"/>